<dbReference type="EMBL" id="JACEFO010002082">
    <property type="protein sequence ID" value="KAF8685861.1"/>
    <property type="molecule type" value="Genomic_DNA"/>
</dbReference>
<dbReference type="AlphaFoldDB" id="A0A835B3D4"/>
<keyword evidence="2" id="KW-0646">Protease inhibitor</keyword>
<dbReference type="GO" id="GO:0009611">
    <property type="term" value="P:response to wounding"/>
    <property type="evidence" value="ECO:0007669"/>
    <property type="project" value="InterPro"/>
</dbReference>
<comment type="similarity">
    <text evidence="1">Belongs to the protease inhibitor I13 (potato type I serine protease inhibitor) family.</text>
</comment>
<dbReference type="InterPro" id="IPR000864">
    <property type="entry name" value="Prot_inh_pot1"/>
</dbReference>
<dbReference type="Pfam" id="PF00280">
    <property type="entry name" value="potato_inhibit"/>
    <property type="match status" value="1"/>
</dbReference>
<evidence type="ECO:0000256" key="2">
    <source>
        <dbReference type="ARBA" id="ARBA00022690"/>
    </source>
</evidence>
<dbReference type="InterPro" id="IPR036354">
    <property type="entry name" value="Prot_inh_pot1_sf"/>
</dbReference>
<evidence type="ECO:0000256" key="3">
    <source>
        <dbReference type="ARBA" id="ARBA00022900"/>
    </source>
</evidence>
<organism evidence="4 5">
    <name type="scientific">Digitaria exilis</name>
    <dbReference type="NCBI Taxonomy" id="1010633"/>
    <lineage>
        <taxon>Eukaryota</taxon>
        <taxon>Viridiplantae</taxon>
        <taxon>Streptophyta</taxon>
        <taxon>Embryophyta</taxon>
        <taxon>Tracheophyta</taxon>
        <taxon>Spermatophyta</taxon>
        <taxon>Magnoliopsida</taxon>
        <taxon>Liliopsida</taxon>
        <taxon>Poales</taxon>
        <taxon>Poaceae</taxon>
        <taxon>PACMAD clade</taxon>
        <taxon>Panicoideae</taxon>
        <taxon>Panicodae</taxon>
        <taxon>Paniceae</taxon>
        <taxon>Anthephorinae</taxon>
        <taxon>Digitaria</taxon>
    </lineage>
</organism>
<evidence type="ECO:0000313" key="5">
    <source>
        <dbReference type="Proteomes" id="UP000636709"/>
    </source>
</evidence>
<dbReference type="Proteomes" id="UP000636709">
    <property type="component" value="Unassembled WGS sequence"/>
</dbReference>
<dbReference type="GO" id="GO:0004867">
    <property type="term" value="F:serine-type endopeptidase inhibitor activity"/>
    <property type="evidence" value="ECO:0007669"/>
    <property type="project" value="UniProtKB-KW"/>
</dbReference>
<keyword evidence="5" id="KW-1185">Reference proteome</keyword>
<comment type="caution">
    <text evidence="4">The sequence shown here is derived from an EMBL/GenBank/DDBJ whole genome shotgun (WGS) entry which is preliminary data.</text>
</comment>
<gene>
    <name evidence="4" type="ORF">HU200_043773</name>
</gene>
<protein>
    <submittedName>
        <fullName evidence="4">Uncharacterized protein</fullName>
    </submittedName>
</protein>
<dbReference type="SUPFAM" id="SSF54654">
    <property type="entry name" value="CI-2 family of serine protease inhibitors"/>
    <property type="match status" value="1"/>
</dbReference>
<keyword evidence="3" id="KW-0722">Serine protease inhibitor</keyword>
<evidence type="ECO:0000313" key="4">
    <source>
        <dbReference type="EMBL" id="KAF8685861.1"/>
    </source>
</evidence>
<evidence type="ECO:0000256" key="1">
    <source>
        <dbReference type="ARBA" id="ARBA00008210"/>
    </source>
</evidence>
<sequence length="87" mass="9871">MPATSRMVIDGGDELKTSWPEVVGMQLSPAARKIRGDRADVVLEPRAALGWRGPGPRLRPKARPHLRRHLLHRRPDARRRLRCPIGQ</sequence>
<name>A0A835B3D4_9POAL</name>
<proteinExistence type="inferred from homology"/>
<reference evidence="4" key="1">
    <citation type="submission" date="2020-07" db="EMBL/GenBank/DDBJ databases">
        <title>Genome sequence and genetic diversity analysis of an under-domesticated orphan crop, white fonio (Digitaria exilis).</title>
        <authorList>
            <person name="Bennetzen J.L."/>
            <person name="Chen S."/>
            <person name="Ma X."/>
            <person name="Wang X."/>
            <person name="Yssel A.E.J."/>
            <person name="Chaluvadi S.R."/>
            <person name="Johnson M."/>
            <person name="Gangashetty P."/>
            <person name="Hamidou F."/>
            <person name="Sanogo M.D."/>
            <person name="Zwaenepoel A."/>
            <person name="Wallace J."/>
            <person name="Van De Peer Y."/>
            <person name="Van Deynze A."/>
        </authorList>
    </citation>
    <scope>NUCLEOTIDE SEQUENCE</scope>
    <source>
        <tissue evidence="4">Leaves</tissue>
    </source>
</reference>
<dbReference type="Gene3D" id="3.30.10.10">
    <property type="entry name" value="Trypsin Inhibitor V, subunit A"/>
    <property type="match status" value="1"/>
</dbReference>
<accession>A0A835B3D4</accession>